<evidence type="ECO:0000256" key="2">
    <source>
        <dbReference type="ARBA" id="ARBA00022448"/>
    </source>
</evidence>
<dbReference type="Pfam" id="PF02378">
    <property type="entry name" value="PTS_EIIC"/>
    <property type="match status" value="1"/>
</dbReference>
<keyword evidence="7 13" id="KW-0812">Transmembrane</keyword>
<evidence type="ECO:0000256" key="12">
    <source>
        <dbReference type="SAM" id="MobiDB-lite"/>
    </source>
</evidence>
<dbReference type="EMBL" id="JAHLFH010000031">
    <property type="protein sequence ID" value="MBU3819092.1"/>
    <property type="molecule type" value="Genomic_DNA"/>
</dbReference>
<dbReference type="SUPFAM" id="SSF55604">
    <property type="entry name" value="Glucose permease domain IIB"/>
    <property type="match status" value="1"/>
</dbReference>
<dbReference type="PROSITE" id="PS51103">
    <property type="entry name" value="PTS_EIIC_TYPE_1"/>
    <property type="match status" value="1"/>
</dbReference>
<feature type="transmembrane region" description="Helical" evidence="13">
    <location>
        <begin position="190"/>
        <end position="218"/>
    </location>
</feature>
<dbReference type="CDD" id="cd00212">
    <property type="entry name" value="PTS_IIB_glc"/>
    <property type="match status" value="1"/>
</dbReference>
<dbReference type="EC" id="2.7.1.-" evidence="17"/>
<keyword evidence="2" id="KW-0813">Transport</keyword>
<reference evidence="17" key="2">
    <citation type="submission" date="2021-04" db="EMBL/GenBank/DDBJ databases">
        <authorList>
            <person name="Gilroy R."/>
        </authorList>
    </citation>
    <scope>NUCLEOTIDE SEQUENCE</scope>
    <source>
        <strain evidence="17">742</strain>
    </source>
</reference>
<evidence type="ECO:0000259" key="15">
    <source>
        <dbReference type="PROSITE" id="PS51098"/>
    </source>
</evidence>
<keyword evidence="6" id="KW-0598">Phosphotransferase system</keyword>
<evidence type="ECO:0000259" key="16">
    <source>
        <dbReference type="PROSITE" id="PS51103"/>
    </source>
</evidence>
<evidence type="ECO:0000256" key="9">
    <source>
        <dbReference type="ARBA" id="ARBA00022989"/>
    </source>
</evidence>
<dbReference type="InterPro" id="IPR003352">
    <property type="entry name" value="PTS_EIIC"/>
</dbReference>
<evidence type="ECO:0000256" key="7">
    <source>
        <dbReference type="ARBA" id="ARBA00022692"/>
    </source>
</evidence>
<dbReference type="PROSITE" id="PS01035">
    <property type="entry name" value="PTS_EIIB_TYPE_1_CYS"/>
    <property type="match status" value="1"/>
</dbReference>
<dbReference type="GO" id="GO:0008982">
    <property type="term" value="F:protein-N(PI)-phosphohistidine-sugar phosphotransferase activity"/>
    <property type="evidence" value="ECO:0007669"/>
    <property type="project" value="InterPro"/>
</dbReference>
<keyword evidence="8" id="KW-0418">Kinase</keyword>
<dbReference type="NCBIfam" id="TIGR01995">
    <property type="entry name" value="PTS-II-ABC-beta"/>
    <property type="match status" value="1"/>
</dbReference>
<dbReference type="PANTHER" id="PTHR30175">
    <property type="entry name" value="PHOSPHOTRANSFERASE SYSTEM TRANSPORT PROTEIN"/>
    <property type="match status" value="1"/>
</dbReference>
<dbReference type="PROSITE" id="PS51093">
    <property type="entry name" value="PTS_EIIA_TYPE_1"/>
    <property type="match status" value="1"/>
</dbReference>
<feature type="active site" description="Phosphocysteine intermediate; for EIIB activity" evidence="11">
    <location>
        <position position="28"/>
    </location>
</feature>
<dbReference type="Pfam" id="PF00367">
    <property type="entry name" value="PTS_EIIB"/>
    <property type="match status" value="1"/>
</dbReference>
<dbReference type="GO" id="GO:0015771">
    <property type="term" value="P:trehalose transport"/>
    <property type="evidence" value="ECO:0007669"/>
    <property type="project" value="TreeGrafter"/>
</dbReference>
<dbReference type="PANTHER" id="PTHR30175:SF1">
    <property type="entry name" value="PTS SYSTEM ARBUTIN-, CELLOBIOSE-, AND SALICIN-SPECIFIC EIIBC COMPONENT-RELATED"/>
    <property type="match status" value="1"/>
</dbReference>
<evidence type="ECO:0000259" key="14">
    <source>
        <dbReference type="PROSITE" id="PS51093"/>
    </source>
</evidence>
<comment type="subcellular location">
    <subcellularLocation>
        <location evidence="1">Cell membrane</location>
        <topology evidence="1">Multi-pass membrane protein</topology>
    </subcellularLocation>
</comment>
<keyword evidence="10 13" id="KW-0472">Membrane</keyword>
<protein>
    <submittedName>
        <fullName evidence="17">Beta-glucoside-specific PTS transporter subunit IIABC</fullName>
        <ecNumber evidence="17">2.7.1.-</ecNumber>
    </submittedName>
</protein>
<dbReference type="AlphaFoldDB" id="A0A9E2KK88"/>
<gene>
    <name evidence="17" type="ORF">H9864_01760</name>
</gene>
<evidence type="ECO:0000256" key="5">
    <source>
        <dbReference type="ARBA" id="ARBA00022679"/>
    </source>
</evidence>
<evidence type="ECO:0000256" key="13">
    <source>
        <dbReference type="SAM" id="Phobius"/>
    </source>
</evidence>
<feature type="transmembrane region" description="Helical" evidence="13">
    <location>
        <begin position="459"/>
        <end position="482"/>
    </location>
</feature>
<proteinExistence type="predicted"/>
<dbReference type="InterPro" id="IPR011055">
    <property type="entry name" value="Dup_hybrid_motif"/>
</dbReference>
<dbReference type="GO" id="GO:0090589">
    <property type="term" value="F:protein-phosphocysteine-trehalose phosphotransferase system transporter activity"/>
    <property type="evidence" value="ECO:0007669"/>
    <property type="project" value="TreeGrafter"/>
</dbReference>
<dbReference type="GO" id="GO:0005886">
    <property type="term" value="C:plasma membrane"/>
    <property type="evidence" value="ECO:0007669"/>
    <property type="project" value="UniProtKB-SubCell"/>
</dbReference>
<feature type="transmembrane region" description="Helical" evidence="13">
    <location>
        <begin position="412"/>
        <end position="435"/>
    </location>
</feature>
<accession>A0A9E2KK88</accession>
<dbReference type="InterPro" id="IPR001996">
    <property type="entry name" value="PTS_IIB_1"/>
</dbReference>
<dbReference type="PROSITE" id="PS51098">
    <property type="entry name" value="PTS_EIIB_TYPE_1"/>
    <property type="match status" value="1"/>
</dbReference>
<evidence type="ECO:0000256" key="10">
    <source>
        <dbReference type="ARBA" id="ARBA00023136"/>
    </source>
</evidence>
<keyword evidence="3" id="KW-1003">Cell membrane</keyword>
<dbReference type="InterPro" id="IPR001127">
    <property type="entry name" value="PTS_EIIA_1_perm"/>
</dbReference>
<evidence type="ECO:0000256" key="4">
    <source>
        <dbReference type="ARBA" id="ARBA00022597"/>
    </source>
</evidence>
<keyword evidence="9 13" id="KW-1133">Transmembrane helix</keyword>
<dbReference type="Gene3D" id="3.30.1360.60">
    <property type="entry name" value="Glucose permease domain IIB"/>
    <property type="match status" value="1"/>
</dbReference>
<dbReference type="NCBIfam" id="TIGR00830">
    <property type="entry name" value="PTBA"/>
    <property type="match status" value="1"/>
</dbReference>
<dbReference type="Pfam" id="PF00358">
    <property type="entry name" value="PTS_EIIA_1"/>
    <property type="match status" value="1"/>
</dbReference>
<evidence type="ECO:0000256" key="6">
    <source>
        <dbReference type="ARBA" id="ARBA00022683"/>
    </source>
</evidence>
<feature type="transmembrane region" description="Helical" evidence="13">
    <location>
        <begin position="125"/>
        <end position="145"/>
    </location>
</feature>
<sequence>MASKYDGLARIILQNVGGKSNITGIRHCVTRLRFNLKDESKANTDVLKETDGIVTVIQAGGQYQVVIGNQVSDVYDAVISVGHLEHLAEGLADESGNALGEGAGGAKPNLLNRFIDVISGCMQPILGCLGASGIVKGLLAFSVSMGWMDPSWGTYQVLYAFGDGFFYFLPIFLGYTCAKKLNFDEFIGMAIGVGLVYPNMVAMQGSSPLGTIFAGTAFEMSYTTTFLKLPVFFPASGYPSSVVPVLLASLVTAKWVYPFFRKIFPDTVKLFLVPLCTVCVMLPLTYLVVGPVSSLLCGALQWFFGLIFNLPVVGGAVAGALVGTFWQVLVMFGLHWGLIPLMYSNIGTLGYDIVLSPNNVCSWTEFGIPAAVVLKTKSTKTRGIAIPAMISAFFGISEPAIYGITLPKKKPFLLSCVVSGIGGAVIGLLGVKSYLSGGLGLFAWPAFINPNPAPGENPLYSMLVCIVVAVIAVIVTFVITWFTYKDEPDRKRTDATPAQKAPVLQDERSDAPTAGADGLTKNVIVAPIRGEAKPLSECKDEVFNSGVMGQGVVIEPEEGRVYAPCDGEITNLFETLHAIGMSGPENTDLLIHVGMDTVGLNGQGFTAHVKTGDKVKAGQLLLEFDMDLIRSKGLPVTTPVVVTNSDDYPGLTVHTGNLNHGDALIYLR</sequence>
<feature type="domain" description="PTS EIIC type-1" evidence="16">
    <location>
        <begin position="116"/>
        <end position="492"/>
    </location>
</feature>
<dbReference type="InterPro" id="IPR018113">
    <property type="entry name" value="PTrfase_EIIB_Cys"/>
</dbReference>
<keyword evidence="4" id="KW-0762">Sugar transport</keyword>
<reference evidence="17" key="1">
    <citation type="journal article" date="2021" name="PeerJ">
        <title>Extensive microbial diversity within the chicken gut microbiome revealed by metagenomics and culture.</title>
        <authorList>
            <person name="Gilroy R."/>
            <person name="Ravi A."/>
            <person name="Getino M."/>
            <person name="Pursley I."/>
            <person name="Horton D.L."/>
            <person name="Alikhan N.F."/>
            <person name="Baker D."/>
            <person name="Gharbi K."/>
            <person name="Hall N."/>
            <person name="Watson M."/>
            <person name="Adriaenssens E.M."/>
            <person name="Foster-Nyarko E."/>
            <person name="Jarju S."/>
            <person name="Secka A."/>
            <person name="Antonio M."/>
            <person name="Oren A."/>
            <person name="Chaudhuri R.R."/>
            <person name="La Ragione R."/>
            <person name="Hildebrand F."/>
            <person name="Pallen M.J."/>
        </authorList>
    </citation>
    <scope>NUCLEOTIDE SEQUENCE</scope>
    <source>
        <strain evidence="17">742</strain>
    </source>
</reference>
<dbReference type="GO" id="GO:0009401">
    <property type="term" value="P:phosphoenolpyruvate-dependent sugar phosphotransferase system"/>
    <property type="evidence" value="ECO:0007669"/>
    <property type="project" value="UniProtKB-KW"/>
</dbReference>
<feature type="transmembrane region" description="Helical" evidence="13">
    <location>
        <begin position="157"/>
        <end position="178"/>
    </location>
</feature>
<organism evidence="17 18">
    <name type="scientific">Candidatus Faecalibacterium intestinavium</name>
    <dbReference type="NCBI Taxonomy" id="2838580"/>
    <lineage>
        <taxon>Bacteria</taxon>
        <taxon>Bacillati</taxon>
        <taxon>Bacillota</taxon>
        <taxon>Clostridia</taxon>
        <taxon>Eubacteriales</taxon>
        <taxon>Oscillospiraceae</taxon>
        <taxon>Faecalibacterium</taxon>
    </lineage>
</organism>
<feature type="transmembrane region" description="Helical" evidence="13">
    <location>
        <begin position="269"/>
        <end position="289"/>
    </location>
</feature>
<feature type="transmembrane region" description="Helical" evidence="13">
    <location>
        <begin position="301"/>
        <end position="321"/>
    </location>
</feature>
<feature type="transmembrane region" description="Helical" evidence="13">
    <location>
        <begin position="328"/>
        <end position="346"/>
    </location>
</feature>
<evidence type="ECO:0000256" key="3">
    <source>
        <dbReference type="ARBA" id="ARBA00022475"/>
    </source>
</evidence>
<keyword evidence="5 17" id="KW-0808">Transferase</keyword>
<evidence type="ECO:0000256" key="8">
    <source>
        <dbReference type="ARBA" id="ARBA00022777"/>
    </source>
</evidence>
<evidence type="ECO:0000313" key="18">
    <source>
        <dbReference type="Proteomes" id="UP000824178"/>
    </source>
</evidence>
<feature type="transmembrane region" description="Helical" evidence="13">
    <location>
        <begin position="238"/>
        <end position="257"/>
    </location>
</feature>
<dbReference type="Proteomes" id="UP000824178">
    <property type="component" value="Unassembled WGS sequence"/>
</dbReference>
<evidence type="ECO:0000256" key="11">
    <source>
        <dbReference type="PROSITE-ProRule" id="PRU00421"/>
    </source>
</evidence>
<dbReference type="GO" id="GO:0016301">
    <property type="term" value="F:kinase activity"/>
    <property type="evidence" value="ECO:0007669"/>
    <property type="project" value="UniProtKB-KW"/>
</dbReference>
<feature type="region of interest" description="Disordered" evidence="12">
    <location>
        <begin position="489"/>
        <end position="516"/>
    </location>
</feature>
<dbReference type="InterPro" id="IPR036878">
    <property type="entry name" value="Glu_permease_IIB"/>
</dbReference>
<dbReference type="InterPro" id="IPR011297">
    <property type="entry name" value="PTS_IIABC_b_glu"/>
</dbReference>
<feature type="domain" description="PTS EIIB type-1" evidence="15">
    <location>
        <begin position="6"/>
        <end position="88"/>
    </location>
</feature>
<dbReference type="Gene3D" id="2.70.70.10">
    <property type="entry name" value="Glucose Permease (Domain IIA)"/>
    <property type="match status" value="1"/>
</dbReference>
<evidence type="ECO:0000313" key="17">
    <source>
        <dbReference type="EMBL" id="MBU3819092.1"/>
    </source>
</evidence>
<feature type="domain" description="PTS EIIA type-1" evidence="14">
    <location>
        <begin position="540"/>
        <end position="644"/>
    </location>
</feature>
<dbReference type="SUPFAM" id="SSF51261">
    <property type="entry name" value="Duplicated hybrid motif"/>
    <property type="match status" value="1"/>
</dbReference>
<dbReference type="InterPro" id="IPR050558">
    <property type="entry name" value="PTS_Sugar-Specific_Components"/>
</dbReference>
<dbReference type="FunFam" id="3.30.1360.60:FF:000001">
    <property type="entry name" value="PTS system glucose-specific IIBC component PtsG"/>
    <property type="match status" value="1"/>
</dbReference>
<comment type="caution">
    <text evidence="17">The sequence shown here is derived from an EMBL/GenBank/DDBJ whole genome shotgun (WGS) entry which is preliminary data.</text>
</comment>
<evidence type="ECO:0000256" key="1">
    <source>
        <dbReference type="ARBA" id="ARBA00004651"/>
    </source>
</evidence>
<name>A0A9E2KK88_9FIRM</name>
<feature type="transmembrane region" description="Helical" evidence="13">
    <location>
        <begin position="384"/>
        <end position="405"/>
    </location>
</feature>
<dbReference type="InterPro" id="IPR013013">
    <property type="entry name" value="PTS_EIIC_1"/>
</dbReference>
<dbReference type="FunFam" id="2.70.70.10:FF:000001">
    <property type="entry name" value="PTS system glucose-specific IIA component"/>
    <property type="match status" value="1"/>
</dbReference>